<gene>
    <name evidence="1" type="ORF">EV197_0615</name>
</gene>
<dbReference type="AlphaFoldDB" id="A0A4Q7PGB4"/>
<sequence length="205" mass="22899">MKFQYLLLSFLLSMVGYGQSTVDKIIDAEGIQKVIIKLDKTAKVKIETTTTNRITLSAISEGEYKDHLLFDSTRDNTVLNISEVKQPFVAQFNDKLSAHKIHAMSIIVKLPIDLSVEVFAKNSSLHINGEYELVFVELFSGDCLLKPFIGDAKINTVNANISVYTKNANINAQTKLGKINKTPIQGSNRLELTSIRGDINIHRMQ</sequence>
<dbReference type="EMBL" id="SGXE01000001">
    <property type="protein sequence ID" value="RZS99405.1"/>
    <property type="molecule type" value="Genomic_DNA"/>
</dbReference>
<proteinExistence type="predicted"/>
<evidence type="ECO:0000313" key="1">
    <source>
        <dbReference type="EMBL" id="RZS99405.1"/>
    </source>
</evidence>
<dbReference type="RefSeq" id="WP_130285247.1">
    <property type="nucleotide sequence ID" value="NZ_SGXE01000001.1"/>
</dbReference>
<dbReference type="OrthoDB" id="1144071at2"/>
<accession>A0A4Q7PGB4</accession>
<name>A0A4Q7PGB4_9FLAO</name>
<reference evidence="1 2" key="1">
    <citation type="submission" date="2019-02" db="EMBL/GenBank/DDBJ databases">
        <title>Genomic Encyclopedia of Type Strains, Phase IV (KMG-IV): sequencing the most valuable type-strain genomes for metagenomic binning, comparative biology and taxonomic classification.</title>
        <authorList>
            <person name="Goeker M."/>
        </authorList>
    </citation>
    <scope>NUCLEOTIDE SEQUENCE [LARGE SCALE GENOMIC DNA]</scope>
    <source>
        <strain evidence="1 2">DSM 17196</strain>
    </source>
</reference>
<dbReference type="Proteomes" id="UP000292262">
    <property type="component" value="Unassembled WGS sequence"/>
</dbReference>
<keyword evidence="2" id="KW-1185">Reference proteome</keyword>
<evidence type="ECO:0008006" key="3">
    <source>
        <dbReference type="Google" id="ProtNLM"/>
    </source>
</evidence>
<comment type="caution">
    <text evidence="1">The sequence shown here is derived from an EMBL/GenBank/DDBJ whole genome shotgun (WGS) entry which is preliminary data.</text>
</comment>
<evidence type="ECO:0000313" key="2">
    <source>
        <dbReference type="Proteomes" id="UP000292262"/>
    </source>
</evidence>
<protein>
    <recommendedName>
        <fullName evidence="3">Adhesin</fullName>
    </recommendedName>
</protein>
<organism evidence="1 2">
    <name type="scientific">Aquimarina brevivitae</name>
    <dbReference type="NCBI Taxonomy" id="323412"/>
    <lineage>
        <taxon>Bacteria</taxon>
        <taxon>Pseudomonadati</taxon>
        <taxon>Bacteroidota</taxon>
        <taxon>Flavobacteriia</taxon>
        <taxon>Flavobacteriales</taxon>
        <taxon>Flavobacteriaceae</taxon>
        <taxon>Aquimarina</taxon>
    </lineage>
</organism>